<dbReference type="Pfam" id="PF00441">
    <property type="entry name" value="Acyl-CoA_dh_1"/>
    <property type="match status" value="1"/>
</dbReference>
<accession>A0ABW0ZRY7</accession>
<dbReference type="Proteomes" id="UP001596074">
    <property type="component" value="Unassembled WGS sequence"/>
</dbReference>
<dbReference type="Gene3D" id="1.10.540.10">
    <property type="entry name" value="Acyl-CoA dehydrogenase/oxidase, N-terminal domain"/>
    <property type="match status" value="1"/>
</dbReference>
<keyword evidence="5 6" id="KW-0560">Oxidoreductase</keyword>
<dbReference type="InterPro" id="IPR052161">
    <property type="entry name" value="Mycobact_Acyl-CoA_DH"/>
</dbReference>
<dbReference type="PANTHER" id="PTHR43292:SF4">
    <property type="entry name" value="ACYL-COA DEHYDROGENASE FADE34"/>
    <property type="match status" value="1"/>
</dbReference>
<dbReference type="InterPro" id="IPR006089">
    <property type="entry name" value="Acyl-CoA_DH_CS"/>
</dbReference>
<feature type="domain" description="Acyl-CoA dehydrogenase/oxidase C-terminal" evidence="7">
    <location>
        <begin position="221"/>
        <end position="352"/>
    </location>
</feature>
<dbReference type="InterPro" id="IPR037069">
    <property type="entry name" value="AcylCoA_DH/ox_N_sf"/>
</dbReference>
<comment type="caution">
    <text evidence="10">The sequence shown here is derived from an EMBL/GenBank/DDBJ whole genome shotgun (WGS) entry which is preliminary data.</text>
</comment>
<dbReference type="Pfam" id="PF02771">
    <property type="entry name" value="Acyl-CoA_dh_N"/>
    <property type="match status" value="1"/>
</dbReference>
<dbReference type="SUPFAM" id="SSF47203">
    <property type="entry name" value="Acyl-CoA dehydrogenase C-terminal domain-like"/>
    <property type="match status" value="1"/>
</dbReference>
<keyword evidence="4 6" id="KW-0274">FAD</keyword>
<dbReference type="InterPro" id="IPR013786">
    <property type="entry name" value="AcylCoA_DH/ox_N"/>
</dbReference>
<dbReference type="RefSeq" id="WP_378279481.1">
    <property type="nucleotide sequence ID" value="NZ_JBHSON010000002.1"/>
</dbReference>
<evidence type="ECO:0000256" key="1">
    <source>
        <dbReference type="ARBA" id="ARBA00001974"/>
    </source>
</evidence>
<dbReference type="Gene3D" id="1.20.140.10">
    <property type="entry name" value="Butyryl-CoA Dehydrogenase, subunit A, domain 3"/>
    <property type="match status" value="1"/>
</dbReference>
<evidence type="ECO:0000256" key="3">
    <source>
        <dbReference type="ARBA" id="ARBA00022630"/>
    </source>
</evidence>
<comment type="cofactor">
    <cofactor evidence="1 6">
        <name>FAD</name>
        <dbReference type="ChEBI" id="CHEBI:57692"/>
    </cofactor>
</comment>
<proteinExistence type="inferred from homology"/>
<evidence type="ECO:0000259" key="9">
    <source>
        <dbReference type="Pfam" id="PF02771"/>
    </source>
</evidence>
<dbReference type="InterPro" id="IPR009100">
    <property type="entry name" value="AcylCoA_DH/oxidase_NM_dom_sf"/>
</dbReference>
<keyword evidence="11" id="KW-1185">Reference proteome</keyword>
<evidence type="ECO:0000256" key="2">
    <source>
        <dbReference type="ARBA" id="ARBA00009347"/>
    </source>
</evidence>
<dbReference type="InterPro" id="IPR036250">
    <property type="entry name" value="AcylCo_DH-like_C"/>
</dbReference>
<organism evidence="10 11">
    <name type="scientific">Actinomadura rugatobispora</name>
    <dbReference type="NCBI Taxonomy" id="1994"/>
    <lineage>
        <taxon>Bacteria</taxon>
        <taxon>Bacillati</taxon>
        <taxon>Actinomycetota</taxon>
        <taxon>Actinomycetes</taxon>
        <taxon>Streptosporangiales</taxon>
        <taxon>Thermomonosporaceae</taxon>
        <taxon>Actinomadura</taxon>
    </lineage>
</organism>
<dbReference type="PANTHER" id="PTHR43292">
    <property type="entry name" value="ACYL-COA DEHYDROGENASE"/>
    <property type="match status" value="1"/>
</dbReference>
<evidence type="ECO:0000259" key="7">
    <source>
        <dbReference type="Pfam" id="PF00441"/>
    </source>
</evidence>
<evidence type="ECO:0000313" key="10">
    <source>
        <dbReference type="EMBL" id="MFC5744374.1"/>
    </source>
</evidence>
<dbReference type="Gene3D" id="2.40.110.10">
    <property type="entry name" value="Butyryl-CoA Dehydrogenase, subunit A, domain 2"/>
    <property type="match status" value="1"/>
</dbReference>
<dbReference type="InterPro" id="IPR009075">
    <property type="entry name" value="AcylCo_DH/oxidase_C"/>
</dbReference>
<evidence type="ECO:0000313" key="11">
    <source>
        <dbReference type="Proteomes" id="UP001596074"/>
    </source>
</evidence>
<comment type="similarity">
    <text evidence="2 6">Belongs to the acyl-CoA dehydrogenase family.</text>
</comment>
<dbReference type="SUPFAM" id="SSF56645">
    <property type="entry name" value="Acyl-CoA dehydrogenase NM domain-like"/>
    <property type="match status" value="1"/>
</dbReference>
<dbReference type="InterPro" id="IPR006091">
    <property type="entry name" value="Acyl-CoA_Oxase/DH_mid-dom"/>
</dbReference>
<keyword evidence="3 6" id="KW-0285">Flavoprotein</keyword>
<dbReference type="Pfam" id="PF02770">
    <property type="entry name" value="Acyl-CoA_dh_M"/>
    <property type="match status" value="1"/>
</dbReference>
<evidence type="ECO:0000256" key="5">
    <source>
        <dbReference type="ARBA" id="ARBA00023002"/>
    </source>
</evidence>
<sequence>MDDLRSSVRAFLRSRAFAPAVDAWHAGWDEEFTRALAGRGWVGMTIPKEYGGAGRTFLERFTVTEELLAAGAPVAAHWIADRQIAPSLLAHGTEEQKQAYLPAIARGECYFAIGMSEPESGSDLAGVRTRAQRTDGGWLLTGTKVWTTGAHRAHAILVLARTAPPDSAARHDGLAQFIVDLRSPGVTISPIVTMGGEQHFNEVALVEVFVADDRVLGRVGDGWRQVTSELGYERSGPERFMSTLPLLTETVARTRRGALPRHPDLGRHIARLAALRHLSRGVAASLQAGERADVEAALVKVLGTSLEGDIVDYTESLGAASPLLTTALLRRAGFTLRGGTSEILRGVIARDLGLRR</sequence>
<reference evidence="11" key="1">
    <citation type="journal article" date="2019" name="Int. J. Syst. Evol. Microbiol.">
        <title>The Global Catalogue of Microorganisms (GCM) 10K type strain sequencing project: providing services to taxonomists for standard genome sequencing and annotation.</title>
        <authorList>
            <consortium name="The Broad Institute Genomics Platform"/>
            <consortium name="The Broad Institute Genome Sequencing Center for Infectious Disease"/>
            <person name="Wu L."/>
            <person name="Ma J."/>
        </authorList>
    </citation>
    <scope>NUCLEOTIDE SEQUENCE [LARGE SCALE GENOMIC DNA]</scope>
    <source>
        <strain evidence="11">KCTC 42087</strain>
    </source>
</reference>
<evidence type="ECO:0000256" key="4">
    <source>
        <dbReference type="ARBA" id="ARBA00022827"/>
    </source>
</evidence>
<evidence type="ECO:0000256" key="6">
    <source>
        <dbReference type="RuleBase" id="RU362125"/>
    </source>
</evidence>
<dbReference type="PROSITE" id="PS00072">
    <property type="entry name" value="ACYL_COA_DH_1"/>
    <property type="match status" value="1"/>
</dbReference>
<protein>
    <submittedName>
        <fullName evidence="10">Acyl-CoA dehydrogenase family protein</fullName>
    </submittedName>
</protein>
<feature type="domain" description="Acyl-CoA dehydrogenase/oxidase N-terminal" evidence="9">
    <location>
        <begin position="3"/>
        <end position="108"/>
    </location>
</feature>
<dbReference type="InterPro" id="IPR046373">
    <property type="entry name" value="Acyl-CoA_Oxase/DH_mid-dom_sf"/>
</dbReference>
<dbReference type="EMBL" id="JBHSON010000002">
    <property type="protein sequence ID" value="MFC5744374.1"/>
    <property type="molecule type" value="Genomic_DNA"/>
</dbReference>
<feature type="domain" description="Acyl-CoA oxidase/dehydrogenase middle" evidence="8">
    <location>
        <begin position="112"/>
        <end position="195"/>
    </location>
</feature>
<gene>
    <name evidence="10" type="ORF">ACFPZN_01970</name>
</gene>
<evidence type="ECO:0000259" key="8">
    <source>
        <dbReference type="Pfam" id="PF02770"/>
    </source>
</evidence>
<name>A0ABW0ZRY7_9ACTN</name>